<keyword evidence="1" id="KW-0812">Transmembrane</keyword>
<keyword evidence="1" id="KW-1133">Transmembrane helix</keyword>
<evidence type="ECO:0000313" key="2">
    <source>
        <dbReference type="EnsemblMetazoa" id="OVOC5685.1"/>
    </source>
</evidence>
<keyword evidence="3" id="KW-1185">Reference proteome</keyword>
<dbReference type="EnsemblMetazoa" id="OVOC5685.1">
    <property type="protein sequence ID" value="OVOC5685.1"/>
    <property type="gene ID" value="WBGene00242494"/>
</dbReference>
<dbReference type="EMBL" id="CMVM020000161">
    <property type="status" value="NOT_ANNOTATED_CDS"/>
    <property type="molecule type" value="Genomic_DNA"/>
</dbReference>
<evidence type="ECO:0000313" key="3">
    <source>
        <dbReference type="Proteomes" id="UP000024404"/>
    </source>
</evidence>
<dbReference type="AlphaFoldDB" id="A0A8R1XXA0"/>
<evidence type="ECO:0000256" key="1">
    <source>
        <dbReference type="SAM" id="Phobius"/>
    </source>
</evidence>
<protein>
    <submittedName>
        <fullName evidence="2">Uncharacterized protein</fullName>
    </submittedName>
</protein>
<proteinExistence type="predicted"/>
<reference evidence="2" key="2">
    <citation type="submission" date="2022-06" db="UniProtKB">
        <authorList>
            <consortium name="EnsemblMetazoa"/>
        </authorList>
    </citation>
    <scope>IDENTIFICATION</scope>
</reference>
<name>A0A8R1XXA0_ONCVO</name>
<reference evidence="3" key="1">
    <citation type="submission" date="2013-10" db="EMBL/GenBank/DDBJ databases">
        <title>Genome sequencing of Onchocerca volvulus.</title>
        <authorList>
            <person name="Cotton J."/>
            <person name="Tsai J."/>
            <person name="Stanley E."/>
            <person name="Tracey A."/>
            <person name="Holroyd N."/>
            <person name="Lustigman S."/>
            <person name="Berriman M."/>
        </authorList>
    </citation>
    <scope>NUCLEOTIDE SEQUENCE</scope>
</reference>
<feature type="transmembrane region" description="Helical" evidence="1">
    <location>
        <begin position="15"/>
        <end position="40"/>
    </location>
</feature>
<keyword evidence="1" id="KW-0472">Membrane</keyword>
<dbReference type="Proteomes" id="UP000024404">
    <property type="component" value="Unassembled WGS sequence"/>
</dbReference>
<accession>A0A8R1XXA0</accession>
<sequence length="63" mass="7462">MLSRKFEANQFLRDYVIWSLLDLLRLLISCHCLIVLHMLGFHRITERKQREVGEGEKMEGSNS</sequence>
<organism evidence="2 3">
    <name type="scientific">Onchocerca volvulus</name>
    <dbReference type="NCBI Taxonomy" id="6282"/>
    <lineage>
        <taxon>Eukaryota</taxon>
        <taxon>Metazoa</taxon>
        <taxon>Ecdysozoa</taxon>
        <taxon>Nematoda</taxon>
        <taxon>Chromadorea</taxon>
        <taxon>Rhabditida</taxon>
        <taxon>Spirurina</taxon>
        <taxon>Spiruromorpha</taxon>
        <taxon>Filarioidea</taxon>
        <taxon>Onchocercidae</taxon>
        <taxon>Onchocerca</taxon>
    </lineage>
</organism>